<keyword evidence="2" id="KW-1185">Reference proteome</keyword>
<proteinExistence type="predicted"/>
<name>A5D2Q0_PELTS</name>
<dbReference type="STRING" id="370438.PTH_1317"/>
<gene>
    <name evidence="1" type="ordered locus">PTH_1317</name>
</gene>
<sequence length="77" mass="8740">MDGSDSFVQSRVPWSSEPSLKEMADEVGIDFDRLIEGIKENKSDAALAEEFDVPEKLVYHLRDHFYSHGVHSIMGQD</sequence>
<dbReference type="KEGG" id="pth:PTH_1317"/>
<protein>
    <submittedName>
        <fullName evidence="1">Uncharacterized protein</fullName>
    </submittedName>
</protein>
<reference evidence="2" key="1">
    <citation type="journal article" date="2008" name="Genome Res.">
        <title>The genome of Pelotomaculum thermopropionicum reveals niche-associated evolution in anaerobic microbiota.</title>
        <authorList>
            <person name="Kosaka T."/>
            <person name="Kato S."/>
            <person name="Shimoyama T."/>
            <person name="Ishii S."/>
            <person name="Abe T."/>
            <person name="Watanabe K."/>
        </authorList>
    </citation>
    <scope>NUCLEOTIDE SEQUENCE [LARGE SCALE GENOMIC DNA]</scope>
    <source>
        <strain evidence="2">DSM 13744 / JCM 10971 / SI</strain>
    </source>
</reference>
<dbReference type="Proteomes" id="UP000006556">
    <property type="component" value="Chromosome"/>
</dbReference>
<dbReference type="HOGENOM" id="CLU_179932_0_0_9"/>
<dbReference type="AlphaFoldDB" id="A5D2Q0"/>
<organism evidence="1 2">
    <name type="scientific">Pelotomaculum thermopropionicum (strain DSM 13744 / JCM 10971 / SI)</name>
    <dbReference type="NCBI Taxonomy" id="370438"/>
    <lineage>
        <taxon>Bacteria</taxon>
        <taxon>Bacillati</taxon>
        <taxon>Bacillota</taxon>
        <taxon>Clostridia</taxon>
        <taxon>Eubacteriales</taxon>
        <taxon>Desulfotomaculaceae</taxon>
        <taxon>Pelotomaculum</taxon>
    </lineage>
</organism>
<accession>A5D2Q0</accession>
<dbReference type="EMBL" id="AP009389">
    <property type="protein sequence ID" value="BAF59498.1"/>
    <property type="molecule type" value="Genomic_DNA"/>
</dbReference>
<evidence type="ECO:0000313" key="1">
    <source>
        <dbReference type="EMBL" id="BAF59498.1"/>
    </source>
</evidence>
<evidence type="ECO:0000313" key="2">
    <source>
        <dbReference type="Proteomes" id="UP000006556"/>
    </source>
</evidence>
<dbReference type="eggNOG" id="COG3415">
    <property type="taxonomic scope" value="Bacteria"/>
</dbReference>